<reference evidence="1 2" key="1">
    <citation type="journal article" date="2023" name="Plants (Basel)">
        <title>Bridging the Gap: Combining Genomics and Transcriptomics Approaches to Understand Stylosanthes scabra, an Orphan Legume from the Brazilian Caatinga.</title>
        <authorList>
            <person name="Ferreira-Neto J.R.C."/>
            <person name="da Silva M.D."/>
            <person name="Binneck E."/>
            <person name="de Melo N.F."/>
            <person name="da Silva R.H."/>
            <person name="de Melo A.L.T.M."/>
            <person name="Pandolfi V."/>
            <person name="Bustamante F.O."/>
            <person name="Brasileiro-Vidal A.C."/>
            <person name="Benko-Iseppon A.M."/>
        </authorList>
    </citation>
    <scope>NUCLEOTIDE SEQUENCE [LARGE SCALE GENOMIC DNA]</scope>
    <source>
        <tissue evidence="1">Leaves</tissue>
    </source>
</reference>
<proteinExistence type="predicted"/>
<organism evidence="1 2">
    <name type="scientific">Stylosanthes scabra</name>
    <dbReference type="NCBI Taxonomy" id="79078"/>
    <lineage>
        <taxon>Eukaryota</taxon>
        <taxon>Viridiplantae</taxon>
        <taxon>Streptophyta</taxon>
        <taxon>Embryophyta</taxon>
        <taxon>Tracheophyta</taxon>
        <taxon>Spermatophyta</taxon>
        <taxon>Magnoliopsida</taxon>
        <taxon>eudicotyledons</taxon>
        <taxon>Gunneridae</taxon>
        <taxon>Pentapetalae</taxon>
        <taxon>rosids</taxon>
        <taxon>fabids</taxon>
        <taxon>Fabales</taxon>
        <taxon>Fabaceae</taxon>
        <taxon>Papilionoideae</taxon>
        <taxon>50 kb inversion clade</taxon>
        <taxon>dalbergioids sensu lato</taxon>
        <taxon>Dalbergieae</taxon>
        <taxon>Pterocarpus clade</taxon>
        <taxon>Stylosanthes</taxon>
    </lineage>
</organism>
<name>A0ABU6T7S4_9FABA</name>
<sequence length="133" mass="14703">MAGRNRGRGQAVRDPDINRLNATHHVAGVLGFEGCRFRGPVRDVIWLRGGDRKHTVSISRGASGRSRCSVSPRPPNGWRPDWWVREGFRVVVRCGILADGSGFSWQKTLGGRREELCRGEDVLAEAACPRDPA</sequence>
<protein>
    <submittedName>
        <fullName evidence="1">Uncharacterized protein</fullName>
    </submittedName>
</protein>
<comment type="caution">
    <text evidence="1">The sequence shown here is derived from an EMBL/GenBank/DDBJ whole genome shotgun (WGS) entry which is preliminary data.</text>
</comment>
<gene>
    <name evidence="1" type="ORF">PIB30_017077</name>
</gene>
<evidence type="ECO:0000313" key="1">
    <source>
        <dbReference type="EMBL" id="MED6144580.1"/>
    </source>
</evidence>
<dbReference type="Proteomes" id="UP001341840">
    <property type="component" value="Unassembled WGS sequence"/>
</dbReference>
<keyword evidence="2" id="KW-1185">Reference proteome</keyword>
<accession>A0ABU6T7S4</accession>
<dbReference type="EMBL" id="JASCZI010090670">
    <property type="protein sequence ID" value="MED6144580.1"/>
    <property type="molecule type" value="Genomic_DNA"/>
</dbReference>
<evidence type="ECO:0000313" key="2">
    <source>
        <dbReference type="Proteomes" id="UP001341840"/>
    </source>
</evidence>